<protein>
    <submittedName>
        <fullName evidence="2">Sugar phosphate isomerase/epimerase</fullName>
    </submittedName>
</protein>
<dbReference type="InterPro" id="IPR036237">
    <property type="entry name" value="Xyl_isomerase-like_sf"/>
</dbReference>
<dbReference type="OrthoDB" id="6629724at2"/>
<organism evidence="2 3">
    <name type="scientific">Microlunatus soli</name>
    <dbReference type="NCBI Taxonomy" id="630515"/>
    <lineage>
        <taxon>Bacteria</taxon>
        <taxon>Bacillati</taxon>
        <taxon>Actinomycetota</taxon>
        <taxon>Actinomycetes</taxon>
        <taxon>Propionibacteriales</taxon>
        <taxon>Propionibacteriaceae</taxon>
        <taxon>Microlunatus</taxon>
    </lineage>
</organism>
<dbReference type="InterPro" id="IPR013022">
    <property type="entry name" value="Xyl_isomerase-like_TIM-brl"/>
</dbReference>
<dbReference type="PANTHER" id="PTHR12110:SF21">
    <property type="entry name" value="XYLOSE ISOMERASE-LIKE TIM BARREL DOMAIN-CONTAINING PROTEIN"/>
    <property type="match status" value="1"/>
</dbReference>
<keyword evidence="3" id="KW-1185">Reference proteome</keyword>
<gene>
    <name evidence="2" type="ORF">SAMN04489812_5893</name>
</gene>
<dbReference type="GO" id="GO:0016853">
    <property type="term" value="F:isomerase activity"/>
    <property type="evidence" value="ECO:0007669"/>
    <property type="project" value="UniProtKB-KW"/>
</dbReference>
<dbReference type="EMBL" id="LT629772">
    <property type="protein sequence ID" value="SDT44648.1"/>
    <property type="molecule type" value="Genomic_DNA"/>
</dbReference>
<dbReference type="AlphaFoldDB" id="A0A1H2AFC3"/>
<feature type="domain" description="Xylose isomerase-like TIM barrel" evidence="1">
    <location>
        <begin position="23"/>
        <end position="285"/>
    </location>
</feature>
<evidence type="ECO:0000313" key="2">
    <source>
        <dbReference type="EMBL" id="SDT44648.1"/>
    </source>
</evidence>
<reference evidence="2 3" key="1">
    <citation type="submission" date="2016-10" db="EMBL/GenBank/DDBJ databases">
        <authorList>
            <person name="de Groot N.N."/>
        </authorList>
    </citation>
    <scope>NUCLEOTIDE SEQUENCE [LARGE SCALE GENOMIC DNA]</scope>
    <source>
        <strain evidence="2 3">DSM 21800</strain>
    </source>
</reference>
<evidence type="ECO:0000259" key="1">
    <source>
        <dbReference type="Pfam" id="PF01261"/>
    </source>
</evidence>
<dbReference type="RefSeq" id="WP_091530790.1">
    <property type="nucleotide sequence ID" value="NZ_LT629772.1"/>
</dbReference>
<dbReference type="SUPFAM" id="SSF51658">
    <property type="entry name" value="Xylose isomerase-like"/>
    <property type="match status" value="1"/>
</dbReference>
<accession>A0A1H2AFC3</accession>
<dbReference type="Gene3D" id="3.20.20.150">
    <property type="entry name" value="Divalent-metal-dependent TIM barrel enzymes"/>
    <property type="match status" value="1"/>
</dbReference>
<dbReference type="InterPro" id="IPR050312">
    <property type="entry name" value="IolE/XylAMocC-like"/>
</dbReference>
<keyword evidence="2" id="KW-0413">Isomerase</keyword>
<dbReference type="STRING" id="630515.SAMN04489812_5893"/>
<dbReference type="Pfam" id="PF01261">
    <property type="entry name" value="AP_endonuc_2"/>
    <property type="match status" value="1"/>
</dbReference>
<sequence>MAAIGVMTTEFDGSDLAEVADRIVEHGIDTVQLQLGSAVAEVAVRDALLFGLDVLGPHLDADFAAQTSEVLRTRGIRVAAVDGTYNMIHPDPDRRERNLRHLITLIDLTHLFDTDIVAVCTGTRQDIMWQHSPLNASDEAWSDLLDQLRPAARAAEAAQVRLAFEPEYNNVVNSAQNARRLMDEIGSPAVKVLMDVANIFHAGDLERMSDHLDAVFDLVGDDIVLAHAKDLDHDADAGGRAAGQGKLDYAHYLLQLQQHRFDGAIVLHQLKELAPDRFDEAFDHVRRQAPAGYLTTS</sequence>
<proteinExistence type="predicted"/>
<dbReference type="Proteomes" id="UP000199103">
    <property type="component" value="Chromosome I"/>
</dbReference>
<name>A0A1H2AFC3_9ACTN</name>
<evidence type="ECO:0000313" key="3">
    <source>
        <dbReference type="Proteomes" id="UP000199103"/>
    </source>
</evidence>
<dbReference type="PANTHER" id="PTHR12110">
    <property type="entry name" value="HYDROXYPYRUVATE ISOMERASE"/>
    <property type="match status" value="1"/>
</dbReference>